<evidence type="ECO:0000256" key="10">
    <source>
        <dbReference type="ARBA" id="ARBA00047899"/>
    </source>
</evidence>
<feature type="region of interest" description="Disordered" evidence="14">
    <location>
        <begin position="1"/>
        <end position="154"/>
    </location>
</feature>
<dbReference type="SUPFAM" id="SSF56112">
    <property type="entry name" value="Protein kinase-like (PK-like)"/>
    <property type="match status" value="1"/>
</dbReference>
<dbReference type="PROSITE" id="PS00108">
    <property type="entry name" value="PROTEIN_KINASE_ST"/>
    <property type="match status" value="1"/>
</dbReference>
<evidence type="ECO:0000256" key="9">
    <source>
        <dbReference type="ARBA" id="ARBA00022840"/>
    </source>
</evidence>
<evidence type="ECO:0000313" key="16">
    <source>
        <dbReference type="EnsemblPlants" id="ORUFI06G25620.2"/>
    </source>
</evidence>
<dbReference type="FunFam" id="1.10.510.10:FF:000335">
    <property type="entry name" value="receptor-like cytosolic serine/threonine-protein kinase RBK2"/>
    <property type="match status" value="1"/>
</dbReference>
<evidence type="ECO:0000256" key="4">
    <source>
        <dbReference type="ARBA" id="ARBA00022527"/>
    </source>
</evidence>
<evidence type="ECO:0000256" key="12">
    <source>
        <dbReference type="ARBA" id="ARBA00063228"/>
    </source>
</evidence>
<feature type="compositionally biased region" description="Basic and acidic residues" evidence="14">
    <location>
        <begin position="13"/>
        <end position="44"/>
    </location>
</feature>
<evidence type="ECO:0000256" key="3">
    <source>
        <dbReference type="ARBA" id="ARBA00022490"/>
    </source>
</evidence>
<dbReference type="Gramene" id="ORUFI06G25620.2">
    <property type="protein sequence ID" value="ORUFI06G25620.2"/>
    <property type="gene ID" value="ORUFI06G25620"/>
</dbReference>
<proteinExistence type="predicted"/>
<keyword evidence="8" id="KW-0418">Kinase</keyword>
<dbReference type="Gene3D" id="3.30.200.20">
    <property type="entry name" value="Phosphorylase Kinase, domain 1"/>
    <property type="match status" value="1"/>
</dbReference>
<dbReference type="EC" id="2.7.11.1" evidence="2"/>
<comment type="subunit">
    <text evidence="12">Interacts with ARAC5 and ARAC10.</text>
</comment>
<keyword evidence="5" id="KW-0597">Phosphoprotein</keyword>
<evidence type="ECO:0000256" key="13">
    <source>
        <dbReference type="PROSITE-ProRule" id="PRU10141"/>
    </source>
</evidence>
<accession>A0A0E0Q1A1</accession>
<organism evidence="16 17">
    <name type="scientific">Oryza rufipogon</name>
    <name type="common">Brownbeard rice</name>
    <name type="synonym">Asian wild rice</name>
    <dbReference type="NCBI Taxonomy" id="4529"/>
    <lineage>
        <taxon>Eukaryota</taxon>
        <taxon>Viridiplantae</taxon>
        <taxon>Streptophyta</taxon>
        <taxon>Embryophyta</taxon>
        <taxon>Tracheophyta</taxon>
        <taxon>Spermatophyta</taxon>
        <taxon>Magnoliopsida</taxon>
        <taxon>Liliopsida</taxon>
        <taxon>Poales</taxon>
        <taxon>Poaceae</taxon>
        <taxon>BOP clade</taxon>
        <taxon>Oryzoideae</taxon>
        <taxon>Oryzeae</taxon>
        <taxon>Oryzinae</taxon>
        <taxon>Oryza</taxon>
    </lineage>
</organism>
<dbReference type="InterPro" id="IPR000719">
    <property type="entry name" value="Prot_kinase_dom"/>
</dbReference>
<dbReference type="SMART" id="SM00220">
    <property type="entry name" value="S_TKc"/>
    <property type="match status" value="1"/>
</dbReference>
<dbReference type="PROSITE" id="PS00107">
    <property type="entry name" value="PROTEIN_KINASE_ATP"/>
    <property type="match status" value="1"/>
</dbReference>
<feature type="compositionally biased region" description="Basic and acidic residues" evidence="14">
    <location>
        <begin position="61"/>
        <end position="76"/>
    </location>
</feature>
<comment type="subcellular location">
    <subcellularLocation>
        <location evidence="1">Cytoplasm</location>
    </subcellularLocation>
</comment>
<evidence type="ECO:0000256" key="7">
    <source>
        <dbReference type="ARBA" id="ARBA00022741"/>
    </source>
</evidence>
<dbReference type="GO" id="GO:0051020">
    <property type="term" value="F:GTPase binding"/>
    <property type="evidence" value="ECO:0007669"/>
    <property type="project" value="UniProtKB-ARBA"/>
</dbReference>
<keyword evidence="9 13" id="KW-0067">ATP-binding</keyword>
<keyword evidence="7 13" id="KW-0547">Nucleotide-binding</keyword>
<evidence type="ECO:0000259" key="15">
    <source>
        <dbReference type="PROSITE" id="PS50011"/>
    </source>
</evidence>
<feature type="domain" description="Protein kinase" evidence="15">
    <location>
        <begin position="234"/>
        <end position="504"/>
    </location>
</feature>
<comment type="catalytic activity">
    <reaction evidence="10">
        <text>L-threonyl-[protein] + ATP = O-phospho-L-threonyl-[protein] + ADP + H(+)</text>
        <dbReference type="Rhea" id="RHEA:46608"/>
        <dbReference type="Rhea" id="RHEA-COMP:11060"/>
        <dbReference type="Rhea" id="RHEA-COMP:11605"/>
        <dbReference type="ChEBI" id="CHEBI:15378"/>
        <dbReference type="ChEBI" id="CHEBI:30013"/>
        <dbReference type="ChEBI" id="CHEBI:30616"/>
        <dbReference type="ChEBI" id="CHEBI:61977"/>
        <dbReference type="ChEBI" id="CHEBI:456216"/>
        <dbReference type="EC" id="2.7.11.1"/>
    </reaction>
</comment>
<dbReference type="GO" id="GO:0005737">
    <property type="term" value="C:cytoplasm"/>
    <property type="evidence" value="ECO:0007669"/>
    <property type="project" value="UniProtKB-SubCell"/>
</dbReference>
<protein>
    <recommendedName>
        <fullName evidence="2">non-specific serine/threonine protein kinase</fullName>
        <ecNumber evidence="2">2.7.11.1</ecNumber>
    </recommendedName>
</protein>
<evidence type="ECO:0000313" key="17">
    <source>
        <dbReference type="Proteomes" id="UP000008022"/>
    </source>
</evidence>
<evidence type="ECO:0000256" key="11">
    <source>
        <dbReference type="ARBA" id="ARBA00048679"/>
    </source>
</evidence>
<dbReference type="Gene3D" id="1.10.510.10">
    <property type="entry name" value="Transferase(Phosphotransferase) domain 1"/>
    <property type="match status" value="1"/>
</dbReference>
<keyword evidence="17" id="KW-1185">Reference proteome</keyword>
<dbReference type="InterPro" id="IPR008271">
    <property type="entry name" value="Ser/Thr_kinase_AS"/>
</dbReference>
<reference evidence="16" key="2">
    <citation type="submission" date="2015-06" db="UniProtKB">
        <authorList>
            <consortium name="EnsemblPlants"/>
        </authorList>
    </citation>
    <scope>IDENTIFICATION</scope>
</reference>
<dbReference type="Proteomes" id="UP000008022">
    <property type="component" value="Unassembled WGS sequence"/>
</dbReference>
<dbReference type="STRING" id="4529.A0A0E0Q1A1"/>
<sequence>MSSMASNEEVGNEDGRQEDLLVKEGPGEHQENTIRDSDEAKNEDCSNSGSVTEAVVSSEEPSDRSSTEEPSDRSSTEEPSDSSSGGDSSSQSADSDGGSKEAPKMDSKAGNDDSSECTDQSSPRAVLDISVSGSVDSDESSSVEQPAESNHNTQWRNLISGLILRRRKSMARAGTFPQRTKTTGLKRYLERMRSGKNQIDCGAIAPEILPEISKWRPSWRSFDYSELCAATDKFSSENLIGKGGHAEVYKGHLADGQFVAVKRLTKGGNKEDRISDFLSELGIIAHVNHPNAAQLLGFSVEGGLHLVLQFSPHGSLASVLHGTKGALKWKARFNIALGIAEGLLYLHEGCHRRIIHRDIKASNILLTEDYQPQISDFGLAKWLPDKWTHHVVFPIEGTFGYMSPEYFMHGIINEKTDVFAYGVLLLELVTGRKAVDSSRQSLAKPLLDSNNMKELVDPSLDVGYDPEEMAHILAVASMCIHHSSSSRPSMKSVVRFLKGDRESLEMMQMQRPKLMKPLMFDSGDSEDYTRSSYLNDLDRHKKLALEQLHLYSTVPFFVAAVGSPSCPADSGAAGGGSPVAWKPLRRTSRRGAAGKSALVNPAWLHRFPWTGLARRGSPEVRRRVE</sequence>
<dbReference type="InterPro" id="IPR046958">
    <property type="entry name" value="RBK1/2/STUNTED"/>
</dbReference>
<dbReference type="PANTHER" id="PTHR47987:SF7">
    <property type="entry name" value="PROTEIN KINASE SUPERFAMILY PROTEIN"/>
    <property type="match status" value="1"/>
</dbReference>
<dbReference type="EnsemblPlants" id="ORUFI06G25620.2">
    <property type="protein sequence ID" value="ORUFI06G25620.2"/>
    <property type="gene ID" value="ORUFI06G25620"/>
</dbReference>
<evidence type="ECO:0000256" key="6">
    <source>
        <dbReference type="ARBA" id="ARBA00022679"/>
    </source>
</evidence>
<comment type="catalytic activity">
    <reaction evidence="11">
        <text>L-seryl-[protein] + ATP = O-phospho-L-seryl-[protein] + ADP + H(+)</text>
        <dbReference type="Rhea" id="RHEA:17989"/>
        <dbReference type="Rhea" id="RHEA-COMP:9863"/>
        <dbReference type="Rhea" id="RHEA-COMP:11604"/>
        <dbReference type="ChEBI" id="CHEBI:15378"/>
        <dbReference type="ChEBI" id="CHEBI:29999"/>
        <dbReference type="ChEBI" id="CHEBI:30616"/>
        <dbReference type="ChEBI" id="CHEBI:83421"/>
        <dbReference type="ChEBI" id="CHEBI:456216"/>
        <dbReference type="EC" id="2.7.11.1"/>
    </reaction>
</comment>
<keyword evidence="4" id="KW-0723">Serine/threonine-protein kinase</keyword>
<feature type="compositionally biased region" description="Basic and acidic residues" evidence="14">
    <location>
        <begin position="97"/>
        <end position="111"/>
    </location>
</feature>
<keyword evidence="6" id="KW-0808">Transferase</keyword>
<dbReference type="InterPro" id="IPR001245">
    <property type="entry name" value="Ser-Thr/Tyr_kinase_cat_dom"/>
</dbReference>
<dbReference type="InterPro" id="IPR017441">
    <property type="entry name" value="Protein_kinase_ATP_BS"/>
</dbReference>
<dbReference type="GO" id="GO:0004674">
    <property type="term" value="F:protein serine/threonine kinase activity"/>
    <property type="evidence" value="ECO:0007669"/>
    <property type="project" value="UniProtKB-KW"/>
</dbReference>
<dbReference type="PANTHER" id="PTHR47987">
    <property type="entry name" value="OS08G0249100 PROTEIN"/>
    <property type="match status" value="1"/>
</dbReference>
<keyword evidence="3" id="KW-0963">Cytoplasm</keyword>
<reference evidence="17" key="1">
    <citation type="submission" date="2013-06" db="EMBL/GenBank/DDBJ databases">
        <authorList>
            <person name="Zhao Q."/>
        </authorList>
    </citation>
    <scope>NUCLEOTIDE SEQUENCE</scope>
    <source>
        <strain evidence="17">cv. W1943</strain>
    </source>
</reference>
<dbReference type="AlphaFoldDB" id="A0A0E0Q1A1"/>
<dbReference type="Pfam" id="PF07714">
    <property type="entry name" value="PK_Tyr_Ser-Thr"/>
    <property type="match status" value="1"/>
</dbReference>
<evidence type="ECO:0000256" key="5">
    <source>
        <dbReference type="ARBA" id="ARBA00022553"/>
    </source>
</evidence>
<dbReference type="FunFam" id="3.30.200.20:FF:000389">
    <property type="entry name" value="Receptor-like cytosolic serine/threonine-protein kinase RBK1"/>
    <property type="match status" value="1"/>
</dbReference>
<evidence type="ECO:0000256" key="8">
    <source>
        <dbReference type="ARBA" id="ARBA00022777"/>
    </source>
</evidence>
<feature type="binding site" evidence="13">
    <location>
        <position position="262"/>
    </location>
    <ligand>
        <name>ATP</name>
        <dbReference type="ChEBI" id="CHEBI:30616"/>
    </ligand>
</feature>
<dbReference type="eggNOG" id="KOG1187">
    <property type="taxonomic scope" value="Eukaryota"/>
</dbReference>
<name>A0A0E0Q1A1_ORYRU</name>
<evidence type="ECO:0000256" key="1">
    <source>
        <dbReference type="ARBA" id="ARBA00004496"/>
    </source>
</evidence>
<evidence type="ECO:0000256" key="14">
    <source>
        <dbReference type="SAM" id="MobiDB-lite"/>
    </source>
</evidence>
<dbReference type="PROSITE" id="PS50011">
    <property type="entry name" value="PROTEIN_KINASE_DOM"/>
    <property type="match status" value="1"/>
</dbReference>
<feature type="compositionally biased region" description="Low complexity" evidence="14">
    <location>
        <begin position="81"/>
        <end position="96"/>
    </location>
</feature>
<evidence type="ECO:0000256" key="2">
    <source>
        <dbReference type="ARBA" id="ARBA00012513"/>
    </source>
</evidence>
<dbReference type="GO" id="GO:0005524">
    <property type="term" value="F:ATP binding"/>
    <property type="evidence" value="ECO:0007669"/>
    <property type="project" value="UniProtKB-UniRule"/>
</dbReference>
<dbReference type="InterPro" id="IPR011009">
    <property type="entry name" value="Kinase-like_dom_sf"/>
</dbReference>